<protein>
    <submittedName>
        <fullName evidence="2">Uncharacterized protein</fullName>
    </submittedName>
</protein>
<accession>A0A067P8M1</accession>
<proteinExistence type="predicted"/>
<evidence type="ECO:0000256" key="1">
    <source>
        <dbReference type="SAM" id="Phobius"/>
    </source>
</evidence>
<evidence type="ECO:0000313" key="2">
    <source>
        <dbReference type="EMBL" id="KDQ51258.1"/>
    </source>
</evidence>
<organism evidence="2 3">
    <name type="scientific">Jaapia argillacea MUCL 33604</name>
    <dbReference type="NCBI Taxonomy" id="933084"/>
    <lineage>
        <taxon>Eukaryota</taxon>
        <taxon>Fungi</taxon>
        <taxon>Dikarya</taxon>
        <taxon>Basidiomycota</taxon>
        <taxon>Agaricomycotina</taxon>
        <taxon>Agaricomycetes</taxon>
        <taxon>Agaricomycetidae</taxon>
        <taxon>Jaapiales</taxon>
        <taxon>Jaapiaceae</taxon>
        <taxon>Jaapia</taxon>
    </lineage>
</organism>
<feature type="transmembrane region" description="Helical" evidence="1">
    <location>
        <begin position="90"/>
        <end position="108"/>
    </location>
</feature>
<sequence>MPSELSFAHEAQSPIHSHPLHPVPTLPGNNTRCQAGYRLRVLWNGLVSAAISVVGFGIWTLRNHHWGVYWEAASKVYSAPEDIPDRAFRVLLQIVYLVLIPVWVAIFVRPAWMTQVDARLPSFYHAISWFRRVNSIVVAFLFLFLILRPSQRNAFYVGLLIMIHKFVGALYIPKSDVAGVLPKIRSYIAYQEFRRTLVEHEVVLPFPP</sequence>
<gene>
    <name evidence="2" type="ORF">JAAARDRAFT_536074</name>
</gene>
<keyword evidence="3" id="KW-1185">Reference proteome</keyword>
<dbReference type="AlphaFoldDB" id="A0A067P8M1"/>
<dbReference type="EMBL" id="KL197750">
    <property type="protein sequence ID" value="KDQ51258.1"/>
    <property type="molecule type" value="Genomic_DNA"/>
</dbReference>
<dbReference type="HOGENOM" id="CLU_1321062_0_0_1"/>
<keyword evidence="1" id="KW-1133">Transmembrane helix</keyword>
<keyword evidence="1" id="KW-0472">Membrane</keyword>
<keyword evidence="1" id="KW-0812">Transmembrane</keyword>
<feature type="transmembrane region" description="Helical" evidence="1">
    <location>
        <begin position="41"/>
        <end position="61"/>
    </location>
</feature>
<feature type="transmembrane region" description="Helical" evidence="1">
    <location>
        <begin position="153"/>
        <end position="173"/>
    </location>
</feature>
<dbReference type="Proteomes" id="UP000027265">
    <property type="component" value="Unassembled WGS sequence"/>
</dbReference>
<dbReference type="InParanoid" id="A0A067P8M1"/>
<reference evidence="3" key="1">
    <citation type="journal article" date="2014" name="Proc. Natl. Acad. Sci. U.S.A.">
        <title>Extensive sampling of basidiomycete genomes demonstrates inadequacy of the white-rot/brown-rot paradigm for wood decay fungi.</title>
        <authorList>
            <person name="Riley R."/>
            <person name="Salamov A.A."/>
            <person name="Brown D.W."/>
            <person name="Nagy L.G."/>
            <person name="Floudas D."/>
            <person name="Held B.W."/>
            <person name="Levasseur A."/>
            <person name="Lombard V."/>
            <person name="Morin E."/>
            <person name="Otillar R."/>
            <person name="Lindquist E.A."/>
            <person name="Sun H."/>
            <person name="LaButti K.M."/>
            <person name="Schmutz J."/>
            <person name="Jabbour D."/>
            <person name="Luo H."/>
            <person name="Baker S.E."/>
            <person name="Pisabarro A.G."/>
            <person name="Walton J.D."/>
            <person name="Blanchette R.A."/>
            <person name="Henrissat B."/>
            <person name="Martin F."/>
            <person name="Cullen D."/>
            <person name="Hibbett D.S."/>
            <person name="Grigoriev I.V."/>
        </authorList>
    </citation>
    <scope>NUCLEOTIDE SEQUENCE [LARGE SCALE GENOMIC DNA]</scope>
    <source>
        <strain evidence="3">MUCL 33604</strain>
    </source>
</reference>
<evidence type="ECO:0000313" key="3">
    <source>
        <dbReference type="Proteomes" id="UP000027265"/>
    </source>
</evidence>
<name>A0A067P8M1_9AGAM</name>
<feature type="transmembrane region" description="Helical" evidence="1">
    <location>
        <begin position="129"/>
        <end position="147"/>
    </location>
</feature>